<keyword evidence="2" id="KW-1185">Reference proteome</keyword>
<protein>
    <submittedName>
        <fullName evidence="1">Uncharacterized protein</fullName>
    </submittedName>
</protein>
<name>A0A7W7PRB9_9ACTN</name>
<sequence length="119" mass="12626">MSSLSASACTQHQQLGVARRLDRGDGGRPLDLFAIHPYLRARGAHALLGLLQDAPRQVPLGRVGDLRSAPARAPVPCVQQPQRPSAAYSLVGRPLGGCQALGGTIDSGDNRRKHDIHLP</sequence>
<evidence type="ECO:0000313" key="1">
    <source>
        <dbReference type="EMBL" id="MBB4899432.1"/>
    </source>
</evidence>
<comment type="caution">
    <text evidence="1">The sequence shown here is derived from an EMBL/GenBank/DDBJ whole genome shotgun (WGS) entry which is preliminary data.</text>
</comment>
<reference evidence="1 2" key="1">
    <citation type="submission" date="2020-08" db="EMBL/GenBank/DDBJ databases">
        <title>Genomic Encyclopedia of Type Strains, Phase III (KMG-III): the genomes of soil and plant-associated and newly described type strains.</title>
        <authorList>
            <person name="Whitman W."/>
        </authorList>
    </citation>
    <scope>NUCLEOTIDE SEQUENCE [LARGE SCALE GENOMIC DNA]</scope>
    <source>
        <strain evidence="1 2">CECT 3273</strain>
    </source>
</reference>
<gene>
    <name evidence="1" type="ORF">FHS37_003492</name>
</gene>
<dbReference type="EMBL" id="JACHJI010000005">
    <property type="protein sequence ID" value="MBB4899432.1"/>
    <property type="molecule type" value="Genomic_DNA"/>
</dbReference>
<proteinExistence type="predicted"/>
<accession>A0A7W7PRB9</accession>
<organism evidence="1 2">
    <name type="scientific">Streptomyces griseomycini</name>
    <dbReference type="NCBI Taxonomy" id="66895"/>
    <lineage>
        <taxon>Bacteria</taxon>
        <taxon>Bacillati</taxon>
        <taxon>Actinomycetota</taxon>
        <taxon>Actinomycetes</taxon>
        <taxon>Kitasatosporales</taxon>
        <taxon>Streptomycetaceae</taxon>
        <taxon>Streptomyces</taxon>
    </lineage>
</organism>
<evidence type="ECO:0000313" key="2">
    <source>
        <dbReference type="Proteomes" id="UP000579523"/>
    </source>
</evidence>
<dbReference type="Proteomes" id="UP000579523">
    <property type="component" value="Unassembled WGS sequence"/>
</dbReference>
<dbReference type="AlphaFoldDB" id="A0A7W7PRB9"/>